<evidence type="ECO:0000256" key="1">
    <source>
        <dbReference type="SAM" id="MobiDB-lite"/>
    </source>
</evidence>
<proteinExistence type="predicted"/>
<dbReference type="EMBL" id="JEMN01000999">
    <property type="protein sequence ID" value="KXH52774.1"/>
    <property type="molecule type" value="Genomic_DNA"/>
</dbReference>
<feature type="compositionally biased region" description="Polar residues" evidence="1">
    <location>
        <begin position="312"/>
        <end position="323"/>
    </location>
</feature>
<dbReference type="Proteomes" id="UP000070054">
    <property type="component" value="Unassembled WGS sequence"/>
</dbReference>
<keyword evidence="3" id="KW-1185">Reference proteome</keyword>
<feature type="region of interest" description="Disordered" evidence="1">
    <location>
        <begin position="312"/>
        <end position="332"/>
    </location>
</feature>
<feature type="region of interest" description="Disordered" evidence="1">
    <location>
        <begin position="761"/>
        <end position="780"/>
    </location>
</feature>
<evidence type="ECO:0000313" key="3">
    <source>
        <dbReference type="Proteomes" id="UP000070054"/>
    </source>
</evidence>
<organism evidence="2 3">
    <name type="scientific">Colletotrichum nymphaeae SA-01</name>
    <dbReference type="NCBI Taxonomy" id="1460502"/>
    <lineage>
        <taxon>Eukaryota</taxon>
        <taxon>Fungi</taxon>
        <taxon>Dikarya</taxon>
        <taxon>Ascomycota</taxon>
        <taxon>Pezizomycotina</taxon>
        <taxon>Sordariomycetes</taxon>
        <taxon>Hypocreomycetidae</taxon>
        <taxon>Glomerellales</taxon>
        <taxon>Glomerellaceae</taxon>
        <taxon>Colletotrichum</taxon>
        <taxon>Colletotrichum acutatum species complex</taxon>
    </lineage>
</organism>
<reference evidence="2 3" key="1">
    <citation type="submission" date="2014-02" db="EMBL/GenBank/DDBJ databases">
        <title>The genome sequence of Colletotrichum nymphaeae SA-01.</title>
        <authorList>
            <person name="Baroncelli R."/>
            <person name="Thon M.R."/>
        </authorList>
    </citation>
    <scope>NUCLEOTIDE SEQUENCE [LARGE SCALE GENOMIC DNA]</scope>
    <source>
        <strain evidence="2 3">SA-01</strain>
    </source>
</reference>
<protein>
    <recommendedName>
        <fullName evidence="4">Clr5 domain-containing protein</fullName>
    </recommendedName>
</protein>
<evidence type="ECO:0008006" key="4">
    <source>
        <dbReference type="Google" id="ProtNLM"/>
    </source>
</evidence>
<name>A0A135TXA5_9PEZI</name>
<sequence>MEWAPSDSFQISLPCDEQPEAHDMASEHYYQALENQLIQHHSWGYAGHVLSIPSQNGTVFSETTLQSGNYAEGSLPANLEASANHVLLSNANFQSDIGTLGLSDLNVNTFDHVTDMIGPKHHDHLYACGSSEMIPQEDGVYHAACMMLNNHSNINVDSHDSGEFITIHEQSSASNAMMFVPGTSVSFAEPSDTRQMSYVEPTAMCEDQAILNTVTPLPISQPPATRKTIRSAKKVSYSDTKWDELRQDHLNRLYIRENHTLDEVVFELAAIHNIEIGYVAQSPPCKNELLTKPTRKSTIERRLKDWPEFSKNNVSQQHQQKGVSTRRRTASALTSLRPNSTSPFAQFPFVSLNTTRRQAEVERIRELSPATYLHQERMFHALDQFVKGLLASGKKSWTVDPVRPISFIAPNSSGRTEYALTTRRPPTSQDWESLVEKCRGMATLAETSQFSELLSVFGNVLASTKQMVQTCAPDFLVYFWKICIALFQVRIGGRKDYLCLRLFLHNLGAYLTRSPSVGAHHAVTVFTKSLIGVVESEPLDLKVTLGLAYWKAIHVLASLLGGDHAIVLNMTTHCVRHWSGRFTPQKYVLESAYEELLFRESSAPWALSEKDISLQLDYLCTVSTKKNYSPDVIQRADDLCRITQDISLSKATTGRLQANVTTRAFEFTTELLTAHHLEAASRARDADSVEVSQAMAFGLLDTAIEILRKGSIECQIRAVAFSKRLEVHLRASGRKKQGLEEKDRGRDVRLAIKRAVTEPSWEPSFTPTVRKSSRPRAPTKAAWAAQKRKTRVESRDHLVCMLQAESRMRIST</sequence>
<gene>
    <name evidence="2" type="ORF">CNYM01_05157</name>
</gene>
<dbReference type="AlphaFoldDB" id="A0A135TXA5"/>
<dbReference type="OrthoDB" id="4845996at2759"/>
<comment type="caution">
    <text evidence="2">The sequence shown here is derived from an EMBL/GenBank/DDBJ whole genome shotgun (WGS) entry which is preliminary data.</text>
</comment>
<evidence type="ECO:0000313" key="2">
    <source>
        <dbReference type="EMBL" id="KXH52774.1"/>
    </source>
</evidence>
<accession>A0A135TXA5</accession>